<protein>
    <recommendedName>
        <fullName evidence="3">Xylanolytic transcriptional activator regulatory domain-containing protein</fullName>
    </recommendedName>
</protein>
<evidence type="ECO:0000259" key="3">
    <source>
        <dbReference type="Pfam" id="PF04082"/>
    </source>
</evidence>
<keyword evidence="5" id="KW-1185">Reference proteome</keyword>
<organism evidence="4 5">
    <name type="scientific">Discina gigas</name>
    <dbReference type="NCBI Taxonomy" id="1032678"/>
    <lineage>
        <taxon>Eukaryota</taxon>
        <taxon>Fungi</taxon>
        <taxon>Dikarya</taxon>
        <taxon>Ascomycota</taxon>
        <taxon>Pezizomycotina</taxon>
        <taxon>Pezizomycetes</taxon>
        <taxon>Pezizales</taxon>
        <taxon>Discinaceae</taxon>
        <taxon>Discina</taxon>
    </lineage>
</organism>
<dbReference type="PANTHER" id="PTHR47654">
    <property type="entry name" value="ZN(II)2CYS6 TRANSCRIPTION FACTOR (EUROFUNG)-RELATED"/>
    <property type="match status" value="1"/>
</dbReference>
<dbReference type="EMBL" id="JBBBZM010000065">
    <property type="protein sequence ID" value="KAL0635643.1"/>
    <property type="molecule type" value="Genomic_DNA"/>
</dbReference>
<evidence type="ECO:0000313" key="4">
    <source>
        <dbReference type="EMBL" id="KAL0635643.1"/>
    </source>
</evidence>
<sequence length="723" mass="81385">MAPGLQHQISSDVMWLENHNTSITDTTSRGNRPCRNCADAECYYEDGKRERAKKIQQVLENKIAVLESLIYQIGPYLDTEGRDIITRSSALTQSPYSAYTPSPRRISVSTNEEYSRHDTFPARTPETRAGESLFSPNANSPEHVTEVVNTTPVTNPSGHLCETGEVAWTNRGFEDPEKPGHDARISVVKLLSSHEATDTTSKAHETGPPQPKTQGTLLTHSTLDDLDFSILGRQVDMFSYPPKQVADRLINSYFNTVHPLFPIICKPSFIIQYEDYYASQKFQSGEGWKKWLTLLNLVFAIGETCLKSELGTTRAQGDERKDIEYFIKSRVLGALDGGSVFEIPDLGRIQALGLTGMYLLATVETNRAWNVVGLATRLAHGIGLHLRNDSQLAEKEMRLRICAPCPTSLGDEILPSGYEDSSTLDAYFLNHQRLMVVSTRVLKVLYSARNPKDKNWSEIQDSIRNLSEVLDIWRASLPFALDFSNIHQDRVFRRQRLNLAFQYYNIRMLINRPCLCLMDIRHPDESPDSGFNNRSAAICVRSARKIIHLIVDESNTSDSPWWCLLHYLMPAKAIIMLEMIHQAIHTPEHKAALFADGKMVLDWLKKVSKVNISVQRYSVELADQLKKVAPRIGEYFEEDESINSGIPSLTGLPELSFQFSSDADGEILPPEMSEKSPDVGPGQYFGTSSPALAWWPSTQGENDHIMTDVEQADLYIYSNYPEG</sequence>
<dbReference type="Pfam" id="PF04082">
    <property type="entry name" value="Fungal_trans"/>
    <property type="match status" value="1"/>
</dbReference>
<feature type="domain" description="Xylanolytic transcriptional activator regulatory" evidence="3">
    <location>
        <begin position="250"/>
        <end position="400"/>
    </location>
</feature>
<gene>
    <name evidence="4" type="ORF">Q9L58_005369</name>
</gene>
<name>A0ABR3GIG0_9PEZI</name>
<reference evidence="4 5" key="1">
    <citation type="submission" date="2024-02" db="EMBL/GenBank/DDBJ databases">
        <title>Discinaceae phylogenomics.</title>
        <authorList>
            <person name="Dirks A.C."/>
            <person name="James T.Y."/>
        </authorList>
    </citation>
    <scope>NUCLEOTIDE SEQUENCE [LARGE SCALE GENOMIC DNA]</scope>
    <source>
        <strain evidence="4 5">ACD0624</strain>
    </source>
</reference>
<keyword evidence="1" id="KW-0539">Nucleus</keyword>
<feature type="compositionally biased region" description="Basic and acidic residues" evidence="2">
    <location>
        <begin position="195"/>
        <end position="205"/>
    </location>
</feature>
<dbReference type="Proteomes" id="UP001447188">
    <property type="component" value="Unassembled WGS sequence"/>
</dbReference>
<dbReference type="PANTHER" id="PTHR47654:SF5">
    <property type="entry name" value="TRANSCRIPTION FACTOR DOMAIN-CONTAINING PROTEIN"/>
    <property type="match status" value="1"/>
</dbReference>
<dbReference type="CDD" id="cd12148">
    <property type="entry name" value="fungal_TF_MHR"/>
    <property type="match status" value="1"/>
</dbReference>
<proteinExistence type="predicted"/>
<evidence type="ECO:0000256" key="1">
    <source>
        <dbReference type="ARBA" id="ARBA00023242"/>
    </source>
</evidence>
<evidence type="ECO:0000313" key="5">
    <source>
        <dbReference type="Proteomes" id="UP001447188"/>
    </source>
</evidence>
<evidence type="ECO:0000256" key="2">
    <source>
        <dbReference type="SAM" id="MobiDB-lite"/>
    </source>
</evidence>
<dbReference type="InterPro" id="IPR053230">
    <property type="entry name" value="Trans_reg_galc"/>
</dbReference>
<feature type="region of interest" description="Disordered" evidence="2">
    <location>
        <begin position="96"/>
        <end position="129"/>
    </location>
</feature>
<comment type="caution">
    <text evidence="4">The sequence shown here is derived from an EMBL/GenBank/DDBJ whole genome shotgun (WGS) entry which is preliminary data.</text>
</comment>
<dbReference type="InterPro" id="IPR007219">
    <property type="entry name" value="XnlR_reg_dom"/>
</dbReference>
<feature type="region of interest" description="Disordered" evidence="2">
    <location>
        <begin position="194"/>
        <end position="215"/>
    </location>
</feature>
<feature type="compositionally biased region" description="Basic and acidic residues" evidence="2">
    <location>
        <begin position="113"/>
        <end position="129"/>
    </location>
</feature>
<accession>A0ABR3GIG0</accession>